<name>A0A8H3UF94_VENIN</name>
<protein>
    <submittedName>
        <fullName evidence="1">Uncharacterized protein</fullName>
    </submittedName>
</protein>
<dbReference type="EMBL" id="WNWS01000386">
    <property type="protein sequence ID" value="KAE9968930.1"/>
    <property type="molecule type" value="Genomic_DNA"/>
</dbReference>
<dbReference type="AlphaFoldDB" id="A0A8H3UF94"/>
<evidence type="ECO:0000313" key="1">
    <source>
        <dbReference type="EMBL" id="KAE9968930.1"/>
    </source>
</evidence>
<comment type="caution">
    <text evidence="1">The sequence shown here is derived from an EMBL/GenBank/DDBJ whole genome shotgun (WGS) entry which is preliminary data.</text>
</comment>
<reference evidence="1 2" key="1">
    <citation type="submission" date="2018-12" db="EMBL/GenBank/DDBJ databases">
        <title>Venturia inaequalis Genome Resource.</title>
        <authorList>
            <person name="Lichtner F.J."/>
        </authorList>
    </citation>
    <scope>NUCLEOTIDE SEQUENCE [LARGE SCALE GENOMIC DNA]</scope>
    <source>
        <strain evidence="1 2">120213</strain>
    </source>
</reference>
<proteinExistence type="predicted"/>
<dbReference type="Proteomes" id="UP000447873">
    <property type="component" value="Unassembled WGS sequence"/>
</dbReference>
<gene>
    <name evidence="1" type="ORF">EG328_007167</name>
</gene>
<organism evidence="1 2">
    <name type="scientific">Venturia inaequalis</name>
    <name type="common">Apple scab fungus</name>
    <dbReference type="NCBI Taxonomy" id="5025"/>
    <lineage>
        <taxon>Eukaryota</taxon>
        <taxon>Fungi</taxon>
        <taxon>Dikarya</taxon>
        <taxon>Ascomycota</taxon>
        <taxon>Pezizomycotina</taxon>
        <taxon>Dothideomycetes</taxon>
        <taxon>Pleosporomycetidae</taxon>
        <taxon>Venturiales</taxon>
        <taxon>Venturiaceae</taxon>
        <taxon>Venturia</taxon>
    </lineage>
</organism>
<accession>A0A8H3UF94</accession>
<evidence type="ECO:0000313" key="2">
    <source>
        <dbReference type="Proteomes" id="UP000447873"/>
    </source>
</evidence>
<sequence>MGWVSRSRVRGLRTAALEAHVYRSPGVLIGYFSFGPVGVDFPRQKKHASLCHKE</sequence>